<keyword evidence="5" id="KW-0029">Amino-acid transport</keyword>
<comment type="caution">
    <text evidence="9">The sequence shown here is derived from an EMBL/GenBank/DDBJ whole genome shotgun (WGS) entry which is preliminary data.</text>
</comment>
<evidence type="ECO:0000313" key="9">
    <source>
        <dbReference type="EMBL" id="GAA0152376.1"/>
    </source>
</evidence>
<dbReference type="EMBL" id="BAABME010001971">
    <property type="protein sequence ID" value="GAA0152376.1"/>
    <property type="molecule type" value="Genomic_DNA"/>
</dbReference>
<comment type="similarity">
    <text evidence="2">Belongs to the GLUTAMINE DUMPER 1 (TC 9.B.60) family.</text>
</comment>
<evidence type="ECO:0000256" key="2">
    <source>
        <dbReference type="ARBA" id="ARBA00009977"/>
    </source>
</evidence>
<evidence type="ECO:0000256" key="3">
    <source>
        <dbReference type="ARBA" id="ARBA00022448"/>
    </source>
</evidence>
<reference evidence="9 10" key="1">
    <citation type="submission" date="2024-01" db="EMBL/GenBank/DDBJ databases">
        <title>The complete chloroplast genome sequence of Lithospermum erythrorhizon: insights into the phylogenetic relationship among Boraginaceae species and the maternal lineages of purple gromwells.</title>
        <authorList>
            <person name="Okada T."/>
            <person name="Watanabe K."/>
        </authorList>
    </citation>
    <scope>NUCLEOTIDE SEQUENCE [LARGE SCALE GENOMIC DNA]</scope>
</reference>
<keyword evidence="7 8" id="KW-0472">Membrane</keyword>
<evidence type="ECO:0000256" key="8">
    <source>
        <dbReference type="SAM" id="Phobius"/>
    </source>
</evidence>
<evidence type="ECO:0000256" key="4">
    <source>
        <dbReference type="ARBA" id="ARBA00022692"/>
    </source>
</evidence>
<dbReference type="PANTHER" id="PTHR33228">
    <property type="entry name" value="PROTEIN GLUTAMINE DUMPER 4-RELATED"/>
    <property type="match status" value="1"/>
</dbReference>
<dbReference type="GO" id="GO:0080143">
    <property type="term" value="P:regulation of amino acid export"/>
    <property type="evidence" value="ECO:0007669"/>
    <property type="project" value="InterPro"/>
</dbReference>
<accession>A0AAV3PNR7</accession>
<keyword evidence="6 8" id="KW-1133">Transmembrane helix</keyword>
<keyword evidence="3" id="KW-0813">Transport</keyword>
<name>A0AAV3PNR7_LITER</name>
<evidence type="ECO:0000256" key="6">
    <source>
        <dbReference type="ARBA" id="ARBA00022989"/>
    </source>
</evidence>
<evidence type="ECO:0000256" key="1">
    <source>
        <dbReference type="ARBA" id="ARBA00004167"/>
    </source>
</evidence>
<keyword evidence="4 8" id="KW-0812">Transmembrane</keyword>
<protein>
    <recommendedName>
        <fullName evidence="11">ATP synthase F0 subunit 8</fullName>
    </recommendedName>
</protein>
<gene>
    <name evidence="9" type="ORF">LIER_10874</name>
</gene>
<dbReference type="AlphaFoldDB" id="A0AAV3PNR7"/>
<comment type="subcellular location">
    <subcellularLocation>
        <location evidence="1">Membrane</location>
        <topology evidence="1">Single-pass membrane protein</topology>
    </subcellularLocation>
</comment>
<organism evidence="9 10">
    <name type="scientific">Lithospermum erythrorhizon</name>
    <name type="common">Purple gromwell</name>
    <name type="synonym">Lithospermum officinale var. erythrorhizon</name>
    <dbReference type="NCBI Taxonomy" id="34254"/>
    <lineage>
        <taxon>Eukaryota</taxon>
        <taxon>Viridiplantae</taxon>
        <taxon>Streptophyta</taxon>
        <taxon>Embryophyta</taxon>
        <taxon>Tracheophyta</taxon>
        <taxon>Spermatophyta</taxon>
        <taxon>Magnoliopsida</taxon>
        <taxon>eudicotyledons</taxon>
        <taxon>Gunneridae</taxon>
        <taxon>Pentapetalae</taxon>
        <taxon>asterids</taxon>
        <taxon>lamiids</taxon>
        <taxon>Boraginales</taxon>
        <taxon>Boraginaceae</taxon>
        <taxon>Boraginoideae</taxon>
        <taxon>Lithospermeae</taxon>
        <taxon>Lithospermum</taxon>
    </lineage>
</organism>
<evidence type="ECO:0000256" key="7">
    <source>
        <dbReference type="ARBA" id="ARBA00023136"/>
    </source>
</evidence>
<proteinExistence type="inferred from homology"/>
<feature type="transmembrane region" description="Helical" evidence="8">
    <location>
        <begin position="31"/>
        <end position="53"/>
    </location>
</feature>
<evidence type="ECO:0000256" key="5">
    <source>
        <dbReference type="ARBA" id="ARBA00022970"/>
    </source>
</evidence>
<dbReference type="GO" id="GO:0006865">
    <property type="term" value="P:amino acid transport"/>
    <property type="evidence" value="ECO:0007669"/>
    <property type="project" value="UniProtKB-KW"/>
</dbReference>
<keyword evidence="10" id="KW-1185">Reference proteome</keyword>
<evidence type="ECO:0000313" key="10">
    <source>
        <dbReference type="Proteomes" id="UP001454036"/>
    </source>
</evidence>
<sequence length="104" mass="11561">MKSIKIETTMKVSSHFSSFTKWWIPNSPVPYMFGSLTILFLVIMVALIVLMCYKRFEGSSASNEAKQSNSIYASVELVKDLKIVVIMAGDEQPTRLATPSPSPV</sequence>
<dbReference type="InterPro" id="IPR040359">
    <property type="entry name" value="GDU"/>
</dbReference>
<dbReference type="GO" id="GO:0016020">
    <property type="term" value="C:membrane"/>
    <property type="evidence" value="ECO:0007669"/>
    <property type="project" value="UniProtKB-SubCell"/>
</dbReference>
<dbReference type="Proteomes" id="UP001454036">
    <property type="component" value="Unassembled WGS sequence"/>
</dbReference>
<dbReference type="PANTHER" id="PTHR33228:SF76">
    <property type="entry name" value="PROTEIN GLUTAMINE DUMPER 7"/>
    <property type="match status" value="1"/>
</dbReference>
<evidence type="ECO:0008006" key="11">
    <source>
        <dbReference type="Google" id="ProtNLM"/>
    </source>
</evidence>